<dbReference type="AlphaFoldDB" id="A0A7C3CQQ4"/>
<dbReference type="EMBL" id="DRMH01000126">
    <property type="protein sequence ID" value="HFC98609.1"/>
    <property type="molecule type" value="Genomic_DNA"/>
</dbReference>
<dbReference type="Proteomes" id="UP000886043">
    <property type="component" value="Unassembled WGS sequence"/>
</dbReference>
<reference evidence="1" key="1">
    <citation type="journal article" date="2020" name="mSystems">
        <title>Genome- and Community-Level Interaction Insights into Carbon Utilization and Element Cycling Functions of Hydrothermarchaeota in Hydrothermal Sediment.</title>
        <authorList>
            <person name="Zhou Z."/>
            <person name="Liu Y."/>
            <person name="Xu W."/>
            <person name="Pan J."/>
            <person name="Luo Z.H."/>
            <person name="Li M."/>
        </authorList>
    </citation>
    <scope>NUCLEOTIDE SEQUENCE [LARGE SCALE GENOMIC DNA]</scope>
    <source>
        <strain evidence="1">HyVt-483</strain>
    </source>
</reference>
<organism evidence="1">
    <name type="scientific">Thermosulfurimonas dismutans</name>
    <dbReference type="NCBI Taxonomy" id="999894"/>
    <lineage>
        <taxon>Bacteria</taxon>
        <taxon>Pseudomonadati</taxon>
        <taxon>Thermodesulfobacteriota</taxon>
        <taxon>Thermodesulfobacteria</taxon>
        <taxon>Thermodesulfobacteriales</taxon>
        <taxon>Thermodesulfobacteriaceae</taxon>
        <taxon>Thermosulfurimonas</taxon>
    </lineage>
</organism>
<name>A0A7C3CQQ4_9BACT</name>
<proteinExistence type="predicted"/>
<evidence type="ECO:0000313" key="1">
    <source>
        <dbReference type="EMBL" id="HFC98609.1"/>
    </source>
</evidence>
<comment type="caution">
    <text evidence="1">The sequence shown here is derived from an EMBL/GenBank/DDBJ whole genome shotgun (WGS) entry which is preliminary data.</text>
</comment>
<sequence>MKTGTLKELETLEIKAEWFRKLSPEERLEAFDEFMELILSLNPELFKSKVRNAQSLSRDILILRKESG</sequence>
<gene>
    <name evidence="1" type="ORF">ENJ40_09195</name>
</gene>
<protein>
    <submittedName>
        <fullName evidence="1">Uncharacterized protein</fullName>
    </submittedName>
</protein>
<accession>A0A7C3CQQ4</accession>